<comment type="subcellular location">
    <subcellularLocation>
        <location evidence="1 14">Nucleus</location>
    </subcellularLocation>
</comment>
<keyword evidence="11 14" id="KW-0234">DNA repair</keyword>
<evidence type="ECO:0000256" key="2">
    <source>
        <dbReference type="ARBA" id="ARBA00010563"/>
    </source>
</evidence>
<evidence type="ECO:0000256" key="8">
    <source>
        <dbReference type="ARBA" id="ARBA00022801"/>
    </source>
</evidence>
<feature type="domain" description="XPG-I" evidence="16">
    <location>
        <begin position="141"/>
        <end position="213"/>
    </location>
</feature>
<keyword evidence="7 14" id="KW-0228">DNA excision</keyword>
<keyword evidence="6 14" id="KW-0227">DNA damage</keyword>
<dbReference type="PRINTS" id="PR00853">
    <property type="entry name" value="XPGRADSUPER"/>
</dbReference>
<evidence type="ECO:0000256" key="5">
    <source>
        <dbReference type="ARBA" id="ARBA00022723"/>
    </source>
</evidence>
<feature type="region of interest" description="Disordered" evidence="15">
    <location>
        <begin position="434"/>
        <end position="453"/>
    </location>
</feature>
<reference evidence="18 19" key="1">
    <citation type="journal article" date="2019" name="Sci. Rep.">
        <title>A high-quality genome of Eragrostis curvula grass provides insights into Poaceae evolution and supports new strategies to enhance forage quality.</title>
        <authorList>
            <person name="Carballo J."/>
            <person name="Santos B.A.C.M."/>
            <person name="Zappacosta D."/>
            <person name="Garbus I."/>
            <person name="Selva J.P."/>
            <person name="Gallo C.A."/>
            <person name="Diaz A."/>
            <person name="Albertini E."/>
            <person name="Caccamo M."/>
            <person name="Echenique V."/>
        </authorList>
    </citation>
    <scope>NUCLEOTIDE SEQUENCE [LARGE SCALE GENOMIC DNA]</scope>
    <source>
        <strain evidence="19">cv. Victoria</strain>
        <tissue evidence="18">Leaf</tissue>
    </source>
</reference>
<evidence type="ECO:0000256" key="12">
    <source>
        <dbReference type="ARBA" id="ARBA00023242"/>
    </source>
</evidence>
<proteinExistence type="inferred from homology"/>
<evidence type="ECO:0000313" key="19">
    <source>
        <dbReference type="Proteomes" id="UP000324897"/>
    </source>
</evidence>
<dbReference type="PANTHER" id="PTHR11081:SF8">
    <property type="entry name" value="EXONUCLEASE 1"/>
    <property type="match status" value="1"/>
</dbReference>
<keyword evidence="4 14" id="KW-0540">Nuclease</keyword>
<keyword evidence="12 14" id="KW-0539">Nucleus</keyword>
<evidence type="ECO:0000256" key="15">
    <source>
        <dbReference type="SAM" id="MobiDB-lite"/>
    </source>
</evidence>
<dbReference type="GO" id="GO:0003677">
    <property type="term" value="F:DNA binding"/>
    <property type="evidence" value="ECO:0007669"/>
    <property type="project" value="UniProtKB-UniRule"/>
</dbReference>
<evidence type="ECO:0000256" key="1">
    <source>
        <dbReference type="ARBA" id="ARBA00004123"/>
    </source>
</evidence>
<dbReference type="SMART" id="SM00484">
    <property type="entry name" value="XPGI"/>
    <property type="match status" value="1"/>
</dbReference>
<dbReference type="GO" id="GO:0005634">
    <property type="term" value="C:nucleus"/>
    <property type="evidence" value="ECO:0007669"/>
    <property type="project" value="UniProtKB-SubCell"/>
</dbReference>
<protein>
    <recommendedName>
        <fullName evidence="3 14">Exonuclease 1</fullName>
        <ecNumber evidence="14">3.1.-.-</ecNumber>
    </recommendedName>
</protein>
<dbReference type="PROSITE" id="PS00842">
    <property type="entry name" value="XPG_2"/>
    <property type="match status" value="1"/>
</dbReference>
<dbReference type="SUPFAM" id="SSF88723">
    <property type="entry name" value="PIN domain-like"/>
    <property type="match status" value="1"/>
</dbReference>
<dbReference type="PANTHER" id="PTHR11081">
    <property type="entry name" value="FLAP ENDONUCLEASE FAMILY MEMBER"/>
    <property type="match status" value="1"/>
</dbReference>
<keyword evidence="19" id="KW-1185">Reference proteome</keyword>
<dbReference type="InterPro" id="IPR006084">
    <property type="entry name" value="XPG/Rad2"/>
</dbReference>
<dbReference type="InterPro" id="IPR008918">
    <property type="entry name" value="HhH2"/>
</dbReference>
<comment type="similarity">
    <text evidence="2 14">Belongs to the XPG/RAD2 endonuclease family. EXO1 subfamily.</text>
</comment>
<dbReference type="SUPFAM" id="SSF47807">
    <property type="entry name" value="5' to 3' exonuclease, C-terminal subdomain"/>
    <property type="match status" value="1"/>
</dbReference>
<dbReference type="GO" id="GO:0046872">
    <property type="term" value="F:metal ion binding"/>
    <property type="evidence" value="ECO:0007669"/>
    <property type="project" value="UniProtKB-UniRule"/>
</dbReference>
<dbReference type="Proteomes" id="UP000324897">
    <property type="component" value="Chromosome 6"/>
</dbReference>
<dbReference type="CDD" id="cd09857">
    <property type="entry name" value="PIN_EXO1"/>
    <property type="match status" value="1"/>
</dbReference>
<dbReference type="Pfam" id="PF00752">
    <property type="entry name" value="XPG_N"/>
    <property type="match status" value="1"/>
</dbReference>
<dbReference type="InterPro" id="IPR019974">
    <property type="entry name" value="XPG_CS"/>
</dbReference>
<keyword evidence="14" id="KW-0238">DNA-binding</keyword>
<evidence type="ECO:0000256" key="7">
    <source>
        <dbReference type="ARBA" id="ARBA00022769"/>
    </source>
</evidence>
<accession>A0A5J9WSQ4</accession>
<dbReference type="InterPro" id="IPR029060">
    <property type="entry name" value="PIN-like_dom_sf"/>
</dbReference>
<keyword evidence="9 14" id="KW-0460">Magnesium</keyword>
<name>A0A5J9WSQ4_9POAL</name>
<dbReference type="CDD" id="cd09901">
    <property type="entry name" value="H3TH_FEN1-like"/>
    <property type="match status" value="1"/>
</dbReference>
<evidence type="ECO:0000256" key="11">
    <source>
        <dbReference type="ARBA" id="ARBA00023204"/>
    </source>
</evidence>
<evidence type="ECO:0000256" key="14">
    <source>
        <dbReference type="RuleBase" id="RU910737"/>
    </source>
</evidence>
<comment type="function">
    <text evidence="13">Putative 5'-&gt;3' double-stranded DNA exonuclease which may also contain a cryptic 3'-&gt;5' double-stranded DNA exonuclease activity. May be involved in DNA mismatch repair (MMR).</text>
</comment>
<feature type="domain" description="XPG N-terminal" evidence="17">
    <location>
        <begin position="1"/>
        <end position="102"/>
    </location>
</feature>
<evidence type="ECO:0000256" key="9">
    <source>
        <dbReference type="ARBA" id="ARBA00022842"/>
    </source>
</evidence>
<evidence type="ECO:0000256" key="10">
    <source>
        <dbReference type="ARBA" id="ARBA00022881"/>
    </source>
</evidence>
<evidence type="ECO:0000256" key="3">
    <source>
        <dbReference type="ARBA" id="ARBA00020324"/>
    </source>
</evidence>
<evidence type="ECO:0000313" key="18">
    <source>
        <dbReference type="EMBL" id="TVU51792.1"/>
    </source>
</evidence>
<dbReference type="AlphaFoldDB" id="A0A5J9WSQ4"/>
<dbReference type="Pfam" id="PF00867">
    <property type="entry name" value="XPG_I"/>
    <property type="match status" value="1"/>
</dbReference>
<gene>
    <name evidence="18" type="ORF">EJB05_03236</name>
</gene>
<dbReference type="InterPro" id="IPR006085">
    <property type="entry name" value="XPG_DNA_repair_N"/>
</dbReference>
<dbReference type="GO" id="GO:0006281">
    <property type="term" value="P:DNA repair"/>
    <property type="evidence" value="ECO:0007669"/>
    <property type="project" value="UniProtKB-UniRule"/>
</dbReference>
<dbReference type="Gene3D" id="3.40.50.1010">
    <property type="entry name" value="5'-nuclease"/>
    <property type="match status" value="1"/>
</dbReference>
<dbReference type="SMART" id="SM00485">
    <property type="entry name" value="XPGN"/>
    <property type="match status" value="1"/>
</dbReference>
<keyword evidence="8 14" id="KW-0378">Hydrolase</keyword>
<dbReference type="EC" id="3.1.-.-" evidence="14"/>
<keyword evidence="14" id="KW-0269">Exonuclease</keyword>
<dbReference type="SMART" id="SM00279">
    <property type="entry name" value="HhH2"/>
    <property type="match status" value="1"/>
</dbReference>
<dbReference type="OrthoDB" id="26491at2759"/>
<evidence type="ECO:0000256" key="4">
    <source>
        <dbReference type="ARBA" id="ARBA00022722"/>
    </source>
</evidence>
<dbReference type="Gene3D" id="1.10.150.20">
    <property type="entry name" value="5' to 3' exonuclease, C-terminal subdomain"/>
    <property type="match status" value="1"/>
</dbReference>
<keyword evidence="10 14" id="KW-0267">Excision nuclease</keyword>
<dbReference type="GO" id="GO:0035312">
    <property type="term" value="F:5'-3' DNA exonuclease activity"/>
    <property type="evidence" value="ECO:0007669"/>
    <property type="project" value="UniProtKB-UniRule"/>
</dbReference>
<comment type="function">
    <text evidence="14">5'-&gt;3' double-stranded DNA exonuclease which may also possess a cryptic 3'-&gt;5' double-stranded DNA exonuclease activity. Functions in DNA mismatch repair.</text>
</comment>
<dbReference type="FunFam" id="1.10.150.20:FF:000011">
    <property type="entry name" value="exonuclease 1"/>
    <property type="match status" value="1"/>
</dbReference>
<dbReference type="FunFam" id="3.40.50.1010:FF:000002">
    <property type="entry name" value="Exonuclease 1, putative"/>
    <property type="match status" value="1"/>
</dbReference>
<dbReference type="InterPro" id="IPR036279">
    <property type="entry name" value="5-3_exonuclease_C_sf"/>
</dbReference>
<evidence type="ECO:0000256" key="13">
    <source>
        <dbReference type="ARBA" id="ARBA00060210"/>
    </source>
</evidence>
<dbReference type="InterPro" id="IPR006086">
    <property type="entry name" value="XPG-I_dom"/>
</dbReference>
<organism evidence="18 19">
    <name type="scientific">Eragrostis curvula</name>
    <name type="common">weeping love grass</name>
    <dbReference type="NCBI Taxonomy" id="38414"/>
    <lineage>
        <taxon>Eukaryota</taxon>
        <taxon>Viridiplantae</taxon>
        <taxon>Streptophyta</taxon>
        <taxon>Embryophyta</taxon>
        <taxon>Tracheophyta</taxon>
        <taxon>Spermatophyta</taxon>
        <taxon>Magnoliopsida</taxon>
        <taxon>Liliopsida</taxon>
        <taxon>Poales</taxon>
        <taxon>Poaceae</taxon>
        <taxon>PACMAD clade</taxon>
        <taxon>Chloridoideae</taxon>
        <taxon>Eragrostideae</taxon>
        <taxon>Eragrostidinae</taxon>
        <taxon>Eragrostis</taxon>
    </lineage>
</organism>
<comment type="caution">
    <text evidence="18">The sequence shown here is derived from an EMBL/GenBank/DDBJ whole genome shotgun (WGS) entry which is preliminary data.</text>
</comment>
<dbReference type="GO" id="GO:0017108">
    <property type="term" value="F:5'-flap endonuclease activity"/>
    <property type="evidence" value="ECO:0007669"/>
    <property type="project" value="TreeGrafter"/>
</dbReference>
<dbReference type="InterPro" id="IPR044752">
    <property type="entry name" value="PIN-like_EXO1"/>
</dbReference>
<evidence type="ECO:0000259" key="17">
    <source>
        <dbReference type="SMART" id="SM00485"/>
    </source>
</evidence>
<sequence>MGIPNLLRFLKPFIEPVHIKKYAGKRVGIDAYSWLHKGAYSCSMELCMDPKSTSARRYISYFMHHINLLRHYKVIPVVVFDGCSMPCKAATDGERRRRRELSLNLAKEKMEQGNKAVAIDLFRKAVHITPTMAYQLIQILRSENVEFVVAPYEADAQLAYLATLDADQGGIDAVVTEDSDLIAYCCPAIIFKMDRFGNGEEFIMKRTLETDKDGLSFRNFDKNLFTGMCIFAGCDFLPSVSGIGTKRAYSLILKYKNINCIRHTYSLGLVLHKSVISTLKLEKRYCVPDDYANSFWRTLAVFNHARVYDVKSKSLTHLKPLDGQNLDYLDGNLDILGPELSPSIARGIAEGKLNPVTLEAFDPYSRTIRPMEFIDTSAFKVTNECGSLEILSQNSCVTVLTSQESKENVTVGDISSTGQKGFLALGKFLLPKQSPPVEHNKAGPKNVPENNPFKKRKLTTDQVVGETGQTELLIDLHDEGSVLSCSSLSKQSSHPNKIVKVFNVGQVKCQEQNSLVNEVPVSLCSSSTKQSAKSLPNEISSVRRKVQKKSANKSKTNVNGSNGILKFFTRL</sequence>
<evidence type="ECO:0000259" key="16">
    <source>
        <dbReference type="SMART" id="SM00484"/>
    </source>
</evidence>
<dbReference type="Gramene" id="TVU51792">
    <property type="protein sequence ID" value="TVU51792"/>
    <property type="gene ID" value="EJB05_03236"/>
</dbReference>
<keyword evidence="5 14" id="KW-0479">Metal-binding</keyword>
<comment type="cofactor">
    <cofactor evidence="14">
        <name>Mg(2+)</name>
        <dbReference type="ChEBI" id="CHEBI:18420"/>
    </cofactor>
    <text evidence="14">Binds 2 magnesium ions per subunit. They probably participate in the reaction catalyzed by the enzyme. May bind an additional third magnesium ion after substrate binding.</text>
</comment>
<evidence type="ECO:0000256" key="6">
    <source>
        <dbReference type="ARBA" id="ARBA00022763"/>
    </source>
</evidence>
<dbReference type="EMBL" id="RWGY01000002">
    <property type="protein sequence ID" value="TVU51792.1"/>
    <property type="molecule type" value="Genomic_DNA"/>
</dbReference>